<dbReference type="CDD" id="cd13132">
    <property type="entry name" value="MATE_eukaryotic"/>
    <property type="match status" value="1"/>
</dbReference>
<feature type="transmembrane region" description="Helical" evidence="6">
    <location>
        <begin position="56"/>
        <end position="83"/>
    </location>
</feature>
<feature type="transmembrane region" description="Helical" evidence="6">
    <location>
        <begin position="30"/>
        <end position="50"/>
    </location>
</feature>
<dbReference type="GO" id="GO:1990961">
    <property type="term" value="P:xenobiotic detoxification by transmembrane export across the plasma membrane"/>
    <property type="evidence" value="ECO:0007669"/>
    <property type="project" value="InterPro"/>
</dbReference>
<comment type="similarity">
    <text evidence="2">Belongs to the multi antimicrobial extrusion (MATE) (TC 2.A.66.1) family.</text>
</comment>
<dbReference type="InterPro" id="IPR002528">
    <property type="entry name" value="MATE_fam"/>
</dbReference>
<feature type="transmembrane region" description="Helical" evidence="6">
    <location>
        <begin position="184"/>
        <end position="202"/>
    </location>
</feature>
<dbReference type="GO" id="GO:0042910">
    <property type="term" value="F:xenobiotic transmembrane transporter activity"/>
    <property type="evidence" value="ECO:0007669"/>
    <property type="project" value="InterPro"/>
</dbReference>
<feature type="non-terminal residue" evidence="7">
    <location>
        <position position="1"/>
    </location>
</feature>
<dbReference type="OrthoDB" id="2126698at2759"/>
<comment type="subcellular location">
    <subcellularLocation>
        <location evidence="1">Membrane</location>
        <topology evidence="1">Multi-pass membrane protein</topology>
    </subcellularLocation>
</comment>
<dbReference type="InterPro" id="IPR045069">
    <property type="entry name" value="MATE_euk"/>
</dbReference>
<keyword evidence="4 6" id="KW-1133">Transmembrane helix</keyword>
<gene>
    <name evidence="7" type="ORF">CONCODRAFT_37653</name>
</gene>
<feature type="transmembrane region" description="Helical" evidence="6">
    <location>
        <begin position="142"/>
        <end position="163"/>
    </location>
</feature>
<reference evidence="7 8" key="1">
    <citation type="journal article" date="2015" name="Genome Biol. Evol.">
        <title>Phylogenomic analyses indicate that early fungi evolved digesting cell walls of algal ancestors of land plants.</title>
        <authorList>
            <person name="Chang Y."/>
            <person name="Wang S."/>
            <person name="Sekimoto S."/>
            <person name="Aerts A.L."/>
            <person name="Choi C."/>
            <person name="Clum A."/>
            <person name="LaButti K.M."/>
            <person name="Lindquist E.A."/>
            <person name="Yee Ngan C."/>
            <person name="Ohm R.A."/>
            <person name="Salamov A.A."/>
            <person name="Grigoriev I.V."/>
            <person name="Spatafora J.W."/>
            <person name="Berbee M.L."/>
        </authorList>
    </citation>
    <scope>NUCLEOTIDE SEQUENCE [LARGE SCALE GENOMIC DNA]</scope>
    <source>
        <strain evidence="7 8">NRRL 28638</strain>
    </source>
</reference>
<evidence type="ECO:0000256" key="1">
    <source>
        <dbReference type="ARBA" id="ARBA00004141"/>
    </source>
</evidence>
<dbReference type="STRING" id="796925.A0A137PA74"/>
<dbReference type="NCBIfam" id="TIGR00797">
    <property type="entry name" value="matE"/>
    <property type="match status" value="1"/>
</dbReference>
<keyword evidence="5 6" id="KW-0472">Membrane</keyword>
<dbReference type="Proteomes" id="UP000070444">
    <property type="component" value="Unassembled WGS sequence"/>
</dbReference>
<dbReference type="PANTHER" id="PTHR11206">
    <property type="entry name" value="MULTIDRUG RESISTANCE PROTEIN"/>
    <property type="match status" value="1"/>
</dbReference>
<feature type="transmembrane region" description="Helical" evidence="6">
    <location>
        <begin position="255"/>
        <end position="274"/>
    </location>
</feature>
<sequence length="326" mass="35833">FLKVLLLGAFPYIVFDCLKKFMFAQGINKAQSYITFLVLPIHIALNYLLIVNPSTSVGYIGAPLATSLTYWLMLILGLIYVYFIDGYQAWGGWSKKCLKEWMPFIKMSIASVVMTCSEWWAFEILALGASYLGVLELASYSVVMSIGNLTWNVCFAVALIASIRSGNLIGEGIVNRTIFTIRSSYIASFLCSCGNVTVVLLFHRQLASIFSSDPEVIDMASALLPVAAMYQPFDGLSTVAGGVLRGQGKHHTGAVINAIGYYMISIPLGFYLAFNCNMGLRGLYAGILVTLVITSACLIYSVLNSDWDEIIRSCKLRLNSENQSDL</sequence>
<protein>
    <submittedName>
        <fullName evidence="7">Mate-domain-containing protein</fullName>
    </submittedName>
</protein>
<dbReference type="GO" id="GO:0015297">
    <property type="term" value="F:antiporter activity"/>
    <property type="evidence" value="ECO:0007669"/>
    <property type="project" value="InterPro"/>
</dbReference>
<evidence type="ECO:0000256" key="6">
    <source>
        <dbReference type="SAM" id="Phobius"/>
    </source>
</evidence>
<dbReference type="OMA" id="NARARMN"/>
<feature type="transmembrane region" description="Helical" evidence="6">
    <location>
        <begin position="104"/>
        <end position="122"/>
    </location>
</feature>
<keyword evidence="8" id="KW-1185">Reference proteome</keyword>
<evidence type="ECO:0000313" key="7">
    <source>
        <dbReference type="EMBL" id="KXN71890.1"/>
    </source>
</evidence>
<dbReference type="EMBL" id="KQ964464">
    <property type="protein sequence ID" value="KXN71890.1"/>
    <property type="molecule type" value="Genomic_DNA"/>
</dbReference>
<dbReference type="AlphaFoldDB" id="A0A137PA74"/>
<dbReference type="Pfam" id="PF01554">
    <property type="entry name" value="MatE"/>
    <property type="match status" value="1"/>
</dbReference>
<evidence type="ECO:0000313" key="8">
    <source>
        <dbReference type="Proteomes" id="UP000070444"/>
    </source>
</evidence>
<feature type="transmembrane region" description="Helical" evidence="6">
    <location>
        <begin position="280"/>
        <end position="303"/>
    </location>
</feature>
<dbReference type="GO" id="GO:0016020">
    <property type="term" value="C:membrane"/>
    <property type="evidence" value="ECO:0007669"/>
    <property type="project" value="UniProtKB-SubCell"/>
</dbReference>
<evidence type="ECO:0000256" key="5">
    <source>
        <dbReference type="ARBA" id="ARBA00023136"/>
    </source>
</evidence>
<name>A0A137PA74_CONC2</name>
<organism evidence="7 8">
    <name type="scientific">Conidiobolus coronatus (strain ATCC 28846 / CBS 209.66 / NRRL 28638)</name>
    <name type="common">Delacroixia coronata</name>
    <dbReference type="NCBI Taxonomy" id="796925"/>
    <lineage>
        <taxon>Eukaryota</taxon>
        <taxon>Fungi</taxon>
        <taxon>Fungi incertae sedis</taxon>
        <taxon>Zoopagomycota</taxon>
        <taxon>Entomophthoromycotina</taxon>
        <taxon>Entomophthoromycetes</taxon>
        <taxon>Entomophthorales</taxon>
        <taxon>Ancylistaceae</taxon>
        <taxon>Conidiobolus</taxon>
    </lineage>
</organism>
<accession>A0A137PA74</accession>
<keyword evidence="3 6" id="KW-0812">Transmembrane</keyword>
<evidence type="ECO:0000256" key="4">
    <source>
        <dbReference type="ARBA" id="ARBA00022989"/>
    </source>
</evidence>
<evidence type="ECO:0000256" key="2">
    <source>
        <dbReference type="ARBA" id="ARBA00010199"/>
    </source>
</evidence>
<proteinExistence type="inferred from homology"/>
<evidence type="ECO:0000256" key="3">
    <source>
        <dbReference type="ARBA" id="ARBA00022692"/>
    </source>
</evidence>